<dbReference type="EMBL" id="CP000828">
    <property type="protein sequence ID" value="ABW30165.1"/>
    <property type="molecule type" value="Genomic_DNA"/>
</dbReference>
<dbReference type="OrthoDB" id="423147at2"/>
<gene>
    <name evidence="1" type="ordered locus">AM1_5203</name>
</gene>
<evidence type="ECO:0000313" key="1">
    <source>
        <dbReference type="EMBL" id="ABW30165.1"/>
    </source>
</evidence>
<proteinExistence type="predicted"/>
<dbReference type="eggNOG" id="COG0265">
    <property type="taxonomic scope" value="Bacteria"/>
</dbReference>
<name>B0C9L7_ACAM1</name>
<reference evidence="1 2" key="1">
    <citation type="journal article" date="2008" name="Proc. Natl. Acad. Sci. U.S.A.">
        <title>Niche adaptation and genome expansion in the chlorophyll d-producing cyanobacterium Acaryochloris marina.</title>
        <authorList>
            <person name="Swingley W.D."/>
            <person name="Chen M."/>
            <person name="Cheung P.C."/>
            <person name="Conrad A.L."/>
            <person name="Dejesa L.C."/>
            <person name="Hao J."/>
            <person name="Honchak B.M."/>
            <person name="Karbach L.E."/>
            <person name="Kurdoglu A."/>
            <person name="Lahiri S."/>
            <person name="Mastrian S.D."/>
            <person name="Miyashita H."/>
            <person name="Page L."/>
            <person name="Ramakrishna P."/>
            <person name="Satoh S."/>
            <person name="Sattley W.M."/>
            <person name="Shimada Y."/>
            <person name="Taylor H.L."/>
            <person name="Tomo T."/>
            <person name="Tsuchiya T."/>
            <person name="Wang Z.T."/>
            <person name="Raymond J."/>
            <person name="Mimuro M."/>
            <person name="Blankenship R.E."/>
            <person name="Touchman J.W."/>
        </authorList>
    </citation>
    <scope>NUCLEOTIDE SEQUENCE [LARGE SCALE GENOMIC DNA]</scope>
    <source>
        <strain evidence="2">MBIC 11017</strain>
    </source>
</reference>
<dbReference type="Proteomes" id="UP000000268">
    <property type="component" value="Chromosome"/>
</dbReference>
<organism evidence="1 2">
    <name type="scientific">Acaryochloris marina (strain MBIC 11017)</name>
    <dbReference type="NCBI Taxonomy" id="329726"/>
    <lineage>
        <taxon>Bacteria</taxon>
        <taxon>Bacillati</taxon>
        <taxon>Cyanobacteriota</taxon>
        <taxon>Cyanophyceae</taxon>
        <taxon>Acaryochloridales</taxon>
        <taxon>Acaryochloridaceae</taxon>
        <taxon>Acaryochloris</taxon>
    </lineage>
</organism>
<evidence type="ECO:0008006" key="3">
    <source>
        <dbReference type="Google" id="ProtNLM"/>
    </source>
</evidence>
<evidence type="ECO:0000313" key="2">
    <source>
        <dbReference type="Proteomes" id="UP000000268"/>
    </source>
</evidence>
<dbReference type="RefSeq" id="WP_012165426.1">
    <property type="nucleotide sequence ID" value="NC_009925.1"/>
</dbReference>
<keyword evidence="2" id="KW-1185">Reference proteome</keyword>
<dbReference type="STRING" id="329726.AM1_5203"/>
<dbReference type="Pfam" id="PF10989">
    <property type="entry name" value="DUF2808"/>
    <property type="match status" value="1"/>
</dbReference>
<dbReference type="HOGENOM" id="CLU_112932_1_0_3"/>
<dbReference type="KEGG" id="amr:AM1_5203"/>
<accession>B0C9L7</accession>
<sequence>MPPLISNQVVAWGANLATTVLLGSLLQTSVQAIELADGTTYFANVPRLENARTTYNSARVFGATYYFTLHVPEDAGEPLQRVMFNQQEGVDSISFNLKRTQAYRNKQKKQLLPIAAASTDEKGAISIFFDPPISPGETVTIGLRPYRNPRSSGVYLFGVTAFPQGEQAYGQFLGYGRLHFYDHFRWPSYWGH</sequence>
<dbReference type="AlphaFoldDB" id="B0C9L7"/>
<dbReference type="InterPro" id="IPR021256">
    <property type="entry name" value="DUF2808"/>
</dbReference>
<protein>
    <recommendedName>
        <fullName evidence="3">DUF2808 domain-containing protein</fullName>
    </recommendedName>
</protein>